<proteinExistence type="predicted"/>
<accession>A0A0F9P552</accession>
<keyword evidence="1" id="KW-0472">Membrane</keyword>
<keyword evidence="1" id="KW-0812">Transmembrane</keyword>
<evidence type="ECO:0000313" key="2">
    <source>
        <dbReference type="EMBL" id="KKN25189.1"/>
    </source>
</evidence>
<gene>
    <name evidence="2" type="ORF">LCGC14_0887150</name>
</gene>
<name>A0A0F9P552_9ZZZZ</name>
<keyword evidence="1" id="KW-1133">Transmembrane helix</keyword>
<evidence type="ECO:0000256" key="1">
    <source>
        <dbReference type="SAM" id="Phobius"/>
    </source>
</evidence>
<comment type="caution">
    <text evidence="2">The sequence shown here is derived from an EMBL/GenBank/DDBJ whole genome shotgun (WGS) entry which is preliminary data.</text>
</comment>
<organism evidence="2">
    <name type="scientific">marine sediment metagenome</name>
    <dbReference type="NCBI Taxonomy" id="412755"/>
    <lineage>
        <taxon>unclassified sequences</taxon>
        <taxon>metagenomes</taxon>
        <taxon>ecological metagenomes</taxon>
    </lineage>
</organism>
<protein>
    <submittedName>
        <fullName evidence="2">Uncharacterized protein</fullName>
    </submittedName>
</protein>
<dbReference type="EMBL" id="LAZR01002821">
    <property type="protein sequence ID" value="KKN25189.1"/>
    <property type="molecule type" value="Genomic_DNA"/>
</dbReference>
<feature type="transmembrane region" description="Helical" evidence="1">
    <location>
        <begin position="6"/>
        <end position="25"/>
    </location>
</feature>
<reference evidence="2" key="1">
    <citation type="journal article" date="2015" name="Nature">
        <title>Complex archaea that bridge the gap between prokaryotes and eukaryotes.</title>
        <authorList>
            <person name="Spang A."/>
            <person name="Saw J.H."/>
            <person name="Jorgensen S.L."/>
            <person name="Zaremba-Niedzwiedzka K."/>
            <person name="Martijn J."/>
            <person name="Lind A.E."/>
            <person name="van Eijk R."/>
            <person name="Schleper C."/>
            <person name="Guy L."/>
            <person name="Ettema T.J."/>
        </authorList>
    </citation>
    <scope>NUCLEOTIDE SEQUENCE</scope>
</reference>
<dbReference type="AlphaFoldDB" id="A0A0F9P552"/>
<sequence length="30" mass="3127">MGGLIALAVIIAGIIIGVCIAEIAWRIGYR</sequence>